<dbReference type="AlphaFoldDB" id="A0A835PJL6"/>
<dbReference type="EMBL" id="JADCNL010000013">
    <property type="protein sequence ID" value="KAG0455121.1"/>
    <property type="molecule type" value="Genomic_DNA"/>
</dbReference>
<proteinExistence type="predicted"/>
<dbReference type="OrthoDB" id="25761at2759"/>
<name>A0A835PJL6_VANPL</name>
<comment type="caution">
    <text evidence="1">The sequence shown here is derived from an EMBL/GenBank/DDBJ whole genome shotgun (WGS) entry which is preliminary data.</text>
</comment>
<gene>
    <name evidence="1" type="ORF">HPP92_024413</name>
</gene>
<reference evidence="1 2" key="1">
    <citation type="journal article" date="2020" name="Nat. Food">
        <title>A phased Vanilla planifolia genome enables genetic improvement of flavour and production.</title>
        <authorList>
            <person name="Hasing T."/>
            <person name="Tang H."/>
            <person name="Brym M."/>
            <person name="Khazi F."/>
            <person name="Huang T."/>
            <person name="Chambers A.H."/>
        </authorList>
    </citation>
    <scope>NUCLEOTIDE SEQUENCE [LARGE SCALE GENOMIC DNA]</scope>
    <source>
        <tissue evidence="1">Leaf</tissue>
    </source>
</reference>
<dbReference type="Gene3D" id="3.30.559.10">
    <property type="entry name" value="Chloramphenicol acetyltransferase-like domain"/>
    <property type="match status" value="1"/>
</dbReference>
<sequence length="198" mass="21281">MRSAIDYFEATRARPSLSATLLITTWSRLAFHTTDFGWGVPRQSGPVALPEAEVVRFLSNGKEKRSINVLLGLPASGHGCVRSSWRDVGGGCHSSVVEDKINYSIYESIEINFNSKERLCWGMNGGVCLQASGSPCAYVEWNQKGRNGAVSSLSSLLPSSIFSSSKPFALTFLMASLCPIPRYSSAALATPSLTPKGA</sequence>
<evidence type="ECO:0000313" key="1">
    <source>
        <dbReference type="EMBL" id="KAG0455121.1"/>
    </source>
</evidence>
<dbReference type="InterPro" id="IPR023213">
    <property type="entry name" value="CAT-like_dom_sf"/>
</dbReference>
<organism evidence="1 2">
    <name type="scientific">Vanilla planifolia</name>
    <name type="common">Vanilla</name>
    <dbReference type="NCBI Taxonomy" id="51239"/>
    <lineage>
        <taxon>Eukaryota</taxon>
        <taxon>Viridiplantae</taxon>
        <taxon>Streptophyta</taxon>
        <taxon>Embryophyta</taxon>
        <taxon>Tracheophyta</taxon>
        <taxon>Spermatophyta</taxon>
        <taxon>Magnoliopsida</taxon>
        <taxon>Liliopsida</taxon>
        <taxon>Asparagales</taxon>
        <taxon>Orchidaceae</taxon>
        <taxon>Vanilloideae</taxon>
        <taxon>Vanilleae</taxon>
        <taxon>Vanilla</taxon>
    </lineage>
</organism>
<dbReference type="Proteomes" id="UP000636800">
    <property type="component" value="Chromosome 13"/>
</dbReference>
<accession>A0A835PJL6</accession>
<evidence type="ECO:0000313" key="2">
    <source>
        <dbReference type="Proteomes" id="UP000636800"/>
    </source>
</evidence>
<protein>
    <submittedName>
        <fullName evidence="1">Uncharacterized protein</fullName>
    </submittedName>
</protein>
<keyword evidence="2" id="KW-1185">Reference proteome</keyword>